<reference evidence="1" key="1">
    <citation type="submission" date="2018-06" db="EMBL/GenBank/DDBJ databases">
        <authorList>
            <person name="Zhirakovskaya E."/>
        </authorList>
    </citation>
    <scope>NUCLEOTIDE SEQUENCE</scope>
</reference>
<dbReference type="AlphaFoldDB" id="A0A3B0S3X8"/>
<dbReference type="InterPro" id="IPR045516">
    <property type="entry name" value="DUF6477"/>
</dbReference>
<dbReference type="Pfam" id="PF20083">
    <property type="entry name" value="DUF6477"/>
    <property type="match status" value="1"/>
</dbReference>
<accession>A0A3B0S3X8</accession>
<organism evidence="1">
    <name type="scientific">hydrothermal vent metagenome</name>
    <dbReference type="NCBI Taxonomy" id="652676"/>
    <lineage>
        <taxon>unclassified sequences</taxon>
        <taxon>metagenomes</taxon>
        <taxon>ecological metagenomes</taxon>
    </lineage>
</organism>
<name>A0A3B0S3X8_9ZZZZ</name>
<proteinExistence type="predicted"/>
<evidence type="ECO:0000313" key="1">
    <source>
        <dbReference type="EMBL" id="VAV90115.1"/>
    </source>
</evidence>
<gene>
    <name evidence="1" type="ORF">MNBD_ALPHA07-1654</name>
</gene>
<sequence>MTDILKSLDGLCRPRLLIRAARYGLQEYRRCAHLKRHLGYGHLPRSGPALMRLIEIESEVNTQRKNENASYSASYHVDLLIAMMGEAQLLRASLSAQPEGAI</sequence>
<dbReference type="EMBL" id="UOEG01000055">
    <property type="protein sequence ID" value="VAV90115.1"/>
    <property type="molecule type" value="Genomic_DNA"/>
</dbReference>
<protein>
    <submittedName>
        <fullName evidence="1">Uncharacterized protein</fullName>
    </submittedName>
</protein>